<keyword evidence="3" id="KW-1185">Reference proteome</keyword>
<name>A0A2S0KPT7_9FIRM</name>
<dbReference type="EMBL" id="CP027226">
    <property type="protein sequence ID" value="AVM43051.1"/>
    <property type="molecule type" value="Genomic_DNA"/>
</dbReference>
<dbReference type="KEGG" id="fsa:C5Q98_07440"/>
<evidence type="ECO:0000259" key="1">
    <source>
        <dbReference type="Pfam" id="PF01261"/>
    </source>
</evidence>
<dbReference type="Gene3D" id="3.20.20.150">
    <property type="entry name" value="Divalent-metal-dependent TIM barrel enzymes"/>
    <property type="match status" value="1"/>
</dbReference>
<dbReference type="PANTHER" id="PTHR12110:SF53">
    <property type="entry name" value="BLR5974 PROTEIN"/>
    <property type="match status" value="1"/>
</dbReference>
<sequence length="283" mass="33033">MSRKNNNPLRFGLSSGFYSEPFSENQAIEYYNAGVRFIEFSQPERRFSDDIETKADDFRKAVNQANKYNIRFTSYHIPYGYDWDISALDEDKRIENLHRILELAEVINSIQEPEIGFILHPSFEPIQDEDREAHIEQAKKSIRYLADELEKINPNIVWAIENLPRTCLAKNSLELLDIVSVDPRMKICFDTNHSLQEDNINFLDAIKDRLVCLHISDYDKVNERHWAPGTGVIDWEAFNKKLAEIDFKGPLTFEVNEYCNGEDRGKITLSDLRQIYFDVLNGE</sequence>
<evidence type="ECO:0000313" key="3">
    <source>
        <dbReference type="Proteomes" id="UP000237947"/>
    </source>
</evidence>
<dbReference type="Pfam" id="PF01261">
    <property type="entry name" value="AP_endonuc_2"/>
    <property type="match status" value="1"/>
</dbReference>
<dbReference type="PANTHER" id="PTHR12110">
    <property type="entry name" value="HYDROXYPYRUVATE ISOMERASE"/>
    <property type="match status" value="1"/>
</dbReference>
<dbReference type="RefSeq" id="WP_106012998.1">
    <property type="nucleotide sequence ID" value="NZ_CP027226.1"/>
</dbReference>
<dbReference type="OrthoDB" id="9801960at2"/>
<evidence type="ECO:0000313" key="2">
    <source>
        <dbReference type="EMBL" id="AVM43051.1"/>
    </source>
</evidence>
<dbReference type="AlphaFoldDB" id="A0A2S0KPT7"/>
<dbReference type="SUPFAM" id="SSF51658">
    <property type="entry name" value="Xylose isomerase-like"/>
    <property type="match status" value="1"/>
</dbReference>
<dbReference type="InterPro" id="IPR050312">
    <property type="entry name" value="IolE/XylAMocC-like"/>
</dbReference>
<proteinExistence type="predicted"/>
<organism evidence="2 3">
    <name type="scientific">Fastidiosipila sanguinis</name>
    <dbReference type="NCBI Taxonomy" id="236753"/>
    <lineage>
        <taxon>Bacteria</taxon>
        <taxon>Bacillati</taxon>
        <taxon>Bacillota</taxon>
        <taxon>Clostridia</taxon>
        <taxon>Eubacteriales</taxon>
        <taxon>Oscillospiraceae</taxon>
        <taxon>Fastidiosipila</taxon>
    </lineage>
</organism>
<dbReference type="InterPro" id="IPR013022">
    <property type="entry name" value="Xyl_isomerase-like_TIM-brl"/>
</dbReference>
<accession>A0A2S0KPT7</accession>
<protein>
    <recommendedName>
        <fullName evidence="1">Xylose isomerase-like TIM barrel domain-containing protein</fullName>
    </recommendedName>
</protein>
<reference evidence="3" key="1">
    <citation type="submission" date="2018-02" db="EMBL/GenBank/DDBJ databases">
        <authorList>
            <person name="Holder M.E."/>
            <person name="Ajami N.J."/>
            <person name="Petrosino J.F."/>
        </authorList>
    </citation>
    <scope>NUCLEOTIDE SEQUENCE [LARGE SCALE GENOMIC DNA]</scope>
    <source>
        <strain evidence="3">CCUG 47711</strain>
    </source>
</reference>
<dbReference type="Proteomes" id="UP000237947">
    <property type="component" value="Chromosome"/>
</dbReference>
<feature type="domain" description="Xylose isomerase-like TIM barrel" evidence="1">
    <location>
        <begin position="32"/>
        <end position="263"/>
    </location>
</feature>
<gene>
    <name evidence="2" type="ORF">C5Q98_07440</name>
</gene>
<dbReference type="InterPro" id="IPR036237">
    <property type="entry name" value="Xyl_isomerase-like_sf"/>
</dbReference>